<dbReference type="InterPro" id="IPR013324">
    <property type="entry name" value="RNA_pol_sigma_r3/r4-like"/>
</dbReference>
<evidence type="ECO:0000256" key="4">
    <source>
        <dbReference type="ARBA" id="ARBA00023125"/>
    </source>
</evidence>
<dbReference type="NCBIfam" id="TIGR02937">
    <property type="entry name" value="sigma70-ECF"/>
    <property type="match status" value="1"/>
</dbReference>
<proteinExistence type="inferred from homology"/>
<dbReference type="PANTHER" id="PTHR43133">
    <property type="entry name" value="RNA POLYMERASE ECF-TYPE SIGMA FACTO"/>
    <property type="match status" value="1"/>
</dbReference>
<feature type="domain" description="RNA polymerase sigma factor 70 region 4 type 2" evidence="9">
    <location>
        <begin position="142"/>
        <end position="193"/>
    </location>
</feature>
<dbReference type="PROSITE" id="PS01063">
    <property type="entry name" value="SIGMA70_ECF"/>
    <property type="match status" value="1"/>
</dbReference>
<name>A0A3M9M1R3_9MICO</name>
<evidence type="ECO:0000259" key="8">
    <source>
        <dbReference type="Pfam" id="PF04542"/>
    </source>
</evidence>
<feature type="region of interest" description="Disordered" evidence="7">
    <location>
        <begin position="1"/>
        <end position="21"/>
    </location>
</feature>
<keyword evidence="11" id="KW-1185">Reference proteome</keyword>
<dbReference type="InterPro" id="IPR039425">
    <property type="entry name" value="RNA_pol_sigma-70-like"/>
</dbReference>
<keyword evidence="2 6" id="KW-0805">Transcription regulation</keyword>
<evidence type="ECO:0000256" key="5">
    <source>
        <dbReference type="ARBA" id="ARBA00023163"/>
    </source>
</evidence>
<evidence type="ECO:0000256" key="1">
    <source>
        <dbReference type="ARBA" id="ARBA00010641"/>
    </source>
</evidence>
<dbReference type="Gene3D" id="1.10.10.10">
    <property type="entry name" value="Winged helix-like DNA-binding domain superfamily/Winged helix DNA-binding domain"/>
    <property type="match status" value="1"/>
</dbReference>
<evidence type="ECO:0000256" key="7">
    <source>
        <dbReference type="SAM" id="MobiDB-lite"/>
    </source>
</evidence>
<dbReference type="Gene3D" id="1.10.1740.10">
    <property type="match status" value="1"/>
</dbReference>
<protein>
    <recommendedName>
        <fullName evidence="6">RNA polymerase sigma factor</fullName>
    </recommendedName>
</protein>
<dbReference type="AlphaFoldDB" id="A0A3M9M1R3"/>
<organism evidence="10 11">
    <name type="scientific">Flexivirga caeni</name>
    <dbReference type="NCBI Taxonomy" id="2294115"/>
    <lineage>
        <taxon>Bacteria</taxon>
        <taxon>Bacillati</taxon>
        <taxon>Actinomycetota</taxon>
        <taxon>Actinomycetes</taxon>
        <taxon>Micrococcales</taxon>
        <taxon>Dermacoccaceae</taxon>
        <taxon>Flexivirga</taxon>
    </lineage>
</organism>
<dbReference type="SUPFAM" id="SSF88946">
    <property type="entry name" value="Sigma2 domain of RNA polymerase sigma factors"/>
    <property type="match status" value="1"/>
</dbReference>
<evidence type="ECO:0000259" key="9">
    <source>
        <dbReference type="Pfam" id="PF08281"/>
    </source>
</evidence>
<sequence>MPALAPHAPTRKNGDVTAGEPPSLAGLLQQVGQGDEAAFTQLYDATAARVHGLVCRVVVDRAMSEEVTQEVFLEVWRTSPRFSPDRGSALSWLFTIAHRRAVDRVRSVNAARHRDATYVSTQSEPAYDSTSEQVTGSLQAVSVRAAIAQLSPVQREAVELAYFEGISHAEVAQRLGIPLGTAKSRIRDGLLALRAAFGGEA</sequence>
<dbReference type="SUPFAM" id="SSF88659">
    <property type="entry name" value="Sigma3 and sigma4 domains of RNA polymerase sigma factors"/>
    <property type="match status" value="1"/>
</dbReference>
<evidence type="ECO:0000256" key="6">
    <source>
        <dbReference type="RuleBase" id="RU000716"/>
    </source>
</evidence>
<comment type="similarity">
    <text evidence="1 6">Belongs to the sigma-70 factor family. ECF subfamily.</text>
</comment>
<dbReference type="InterPro" id="IPR013249">
    <property type="entry name" value="RNA_pol_sigma70_r4_t2"/>
</dbReference>
<dbReference type="GO" id="GO:0016987">
    <property type="term" value="F:sigma factor activity"/>
    <property type="evidence" value="ECO:0007669"/>
    <property type="project" value="UniProtKB-KW"/>
</dbReference>
<dbReference type="GO" id="GO:0006352">
    <property type="term" value="P:DNA-templated transcription initiation"/>
    <property type="evidence" value="ECO:0007669"/>
    <property type="project" value="InterPro"/>
</dbReference>
<evidence type="ECO:0000256" key="3">
    <source>
        <dbReference type="ARBA" id="ARBA00023082"/>
    </source>
</evidence>
<dbReference type="NCBIfam" id="NF007228">
    <property type="entry name" value="PRK09646.1"/>
    <property type="match status" value="1"/>
</dbReference>
<comment type="caution">
    <text evidence="10">The sequence shown here is derived from an EMBL/GenBank/DDBJ whole genome shotgun (WGS) entry which is preliminary data.</text>
</comment>
<dbReference type="InterPro" id="IPR036388">
    <property type="entry name" value="WH-like_DNA-bd_sf"/>
</dbReference>
<keyword evidence="4 6" id="KW-0238">DNA-binding</keyword>
<dbReference type="InterPro" id="IPR000838">
    <property type="entry name" value="RNA_pol_sigma70_ECF_CS"/>
</dbReference>
<dbReference type="EMBL" id="RJJQ01000020">
    <property type="protein sequence ID" value="RNI19506.1"/>
    <property type="molecule type" value="Genomic_DNA"/>
</dbReference>
<evidence type="ECO:0000256" key="2">
    <source>
        <dbReference type="ARBA" id="ARBA00023015"/>
    </source>
</evidence>
<evidence type="ECO:0000313" key="11">
    <source>
        <dbReference type="Proteomes" id="UP000271678"/>
    </source>
</evidence>
<keyword evidence="3 6" id="KW-0731">Sigma factor</keyword>
<gene>
    <name evidence="10" type="ORF">EFY87_16880</name>
</gene>
<keyword evidence="5 6" id="KW-0804">Transcription</keyword>
<dbReference type="Proteomes" id="UP000271678">
    <property type="component" value="Unassembled WGS sequence"/>
</dbReference>
<dbReference type="Pfam" id="PF04542">
    <property type="entry name" value="Sigma70_r2"/>
    <property type="match status" value="1"/>
</dbReference>
<dbReference type="InterPro" id="IPR014284">
    <property type="entry name" value="RNA_pol_sigma-70_dom"/>
</dbReference>
<dbReference type="CDD" id="cd06171">
    <property type="entry name" value="Sigma70_r4"/>
    <property type="match status" value="1"/>
</dbReference>
<dbReference type="InterPro" id="IPR007627">
    <property type="entry name" value="RNA_pol_sigma70_r2"/>
</dbReference>
<reference evidence="10 11" key="1">
    <citation type="submission" date="2018-11" db="EMBL/GenBank/DDBJ databases">
        <title>Draft genome of Simplicispira Flexivirga sp. BO-16.</title>
        <authorList>
            <person name="Im W.T."/>
        </authorList>
    </citation>
    <scope>NUCLEOTIDE SEQUENCE [LARGE SCALE GENOMIC DNA]</scope>
    <source>
        <strain evidence="10 11">BO-16</strain>
    </source>
</reference>
<dbReference type="OrthoDB" id="9784272at2"/>
<dbReference type="Pfam" id="PF08281">
    <property type="entry name" value="Sigma70_r4_2"/>
    <property type="match status" value="1"/>
</dbReference>
<dbReference type="InterPro" id="IPR013325">
    <property type="entry name" value="RNA_pol_sigma_r2"/>
</dbReference>
<feature type="domain" description="RNA polymerase sigma-70 region 2" evidence="8">
    <location>
        <begin position="42"/>
        <end position="107"/>
    </location>
</feature>
<dbReference type="GO" id="GO:0003677">
    <property type="term" value="F:DNA binding"/>
    <property type="evidence" value="ECO:0007669"/>
    <property type="project" value="UniProtKB-KW"/>
</dbReference>
<dbReference type="PANTHER" id="PTHR43133:SF66">
    <property type="entry name" value="ECF RNA POLYMERASE SIGMA FACTOR SIGK"/>
    <property type="match status" value="1"/>
</dbReference>
<evidence type="ECO:0000313" key="10">
    <source>
        <dbReference type="EMBL" id="RNI19506.1"/>
    </source>
</evidence>
<accession>A0A3M9M1R3</accession>
<dbReference type="GO" id="GO:0006950">
    <property type="term" value="P:response to stress"/>
    <property type="evidence" value="ECO:0007669"/>
    <property type="project" value="UniProtKB-ARBA"/>
</dbReference>